<proteinExistence type="predicted"/>
<feature type="region of interest" description="Disordered" evidence="1">
    <location>
        <begin position="230"/>
        <end position="272"/>
    </location>
</feature>
<evidence type="ECO:0000256" key="1">
    <source>
        <dbReference type="SAM" id="MobiDB-lite"/>
    </source>
</evidence>
<gene>
    <name evidence="2" type="ORF">NHX12_001111</name>
</gene>
<feature type="compositionally biased region" description="Low complexity" evidence="1">
    <location>
        <begin position="160"/>
        <end position="180"/>
    </location>
</feature>
<organism evidence="2 3">
    <name type="scientific">Muraenolepis orangiensis</name>
    <name type="common">Patagonian moray cod</name>
    <dbReference type="NCBI Taxonomy" id="630683"/>
    <lineage>
        <taxon>Eukaryota</taxon>
        <taxon>Metazoa</taxon>
        <taxon>Chordata</taxon>
        <taxon>Craniata</taxon>
        <taxon>Vertebrata</taxon>
        <taxon>Euteleostomi</taxon>
        <taxon>Actinopterygii</taxon>
        <taxon>Neopterygii</taxon>
        <taxon>Teleostei</taxon>
        <taxon>Neoteleostei</taxon>
        <taxon>Acanthomorphata</taxon>
        <taxon>Zeiogadaria</taxon>
        <taxon>Gadariae</taxon>
        <taxon>Gadiformes</taxon>
        <taxon>Muraenolepidoidei</taxon>
        <taxon>Muraenolepididae</taxon>
        <taxon>Muraenolepis</taxon>
    </lineage>
</organism>
<sequence length="272" mass="27577">MIAYLQILSSCVLNLPTGCRPLQDHGSLDHEDPDILLAIQLSLQDSGTRGGRPPADEARPGAVGSSLPSGPERSVRGPAVLPGASLSSSEPPELAGIDLGAGEYSATAAGHRHRLRRYSGSVPFPAAPRGGGCGGSSTGLFSLSSNTLDSPAASDGRDPSSLSGADAGTSGADAGTSGADAGTSGNIMAWFHDMNPHGMAPSDAHLDALHHQAGGGGGVYLEVKRMASAPLSDDTKLREGDTPLGDTPEGDSAYEQLASSSSSEWEEQIHVM</sequence>
<evidence type="ECO:0000313" key="2">
    <source>
        <dbReference type="EMBL" id="KAJ3597588.1"/>
    </source>
</evidence>
<feature type="region of interest" description="Disordered" evidence="1">
    <location>
        <begin position="144"/>
        <end position="180"/>
    </location>
</feature>
<protein>
    <submittedName>
        <fullName evidence="2">Uncharacterized protein</fullName>
    </submittedName>
</protein>
<dbReference type="Proteomes" id="UP001148018">
    <property type="component" value="Unassembled WGS sequence"/>
</dbReference>
<comment type="caution">
    <text evidence="2">The sequence shown here is derived from an EMBL/GenBank/DDBJ whole genome shotgun (WGS) entry which is preliminary data.</text>
</comment>
<keyword evidence="3" id="KW-1185">Reference proteome</keyword>
<evidence type="ECO:0000313" key="3">
    <source>
        <dbReference type="Proteomes" id="UP001148018"/>
    </source>
</evidence>
<reference evidence="2" key="1">
    <citation type="submission" date="2022-07" db="EMBL/GenBank/DDBJ databases">
        <title>Chromosome-level genome of Muraenolepis orangiensis.</title>
        <authorList>
            <person name="Kim J."/>
        </authorList>
    </citation>
    <scope>NUCLEOTIDE SEQUENCE</scope>
    <source>
        <strain evidence="2">KU_S4_2022</strain>
        <tissue evidence="2">Muscle</tissue>
    </source>
</reference>
<dbReference type="AlphaFoldDB" id="A0A9Q0E1U1"/>
<feature type="region of interest" description="Disordered" evidence="1">
    <location>
        <begin position="45"/>
        <end position="94"/>
    </location>
</feature>
<name>A0A9Q0E1U1_9TELE</name>
<dbReference type="EMBL" id="JANIIK010000109">
    <property type="protein sequence ID" value="KAJ3597588.1"/>
    <property type="molecule type" value="Genomic_DNA"/>
</dbReference>
<accession>A0A9Q0E1U1</accession>